<dbReference type="GO" id="GO:0004185">
    <property type="term" value="F:serine-type carboxypeptidase activity"/>
    <property type="evidence" value="ECO:0007669"/>
    <property type="project" value="InterPro"/>
</dbReference>
<comment type="similarity">
    <text evidence="1">Belongs to the peptidase S13 family.</text>
</comment>
<dbReference type="Proteomes" id="UP000199417">
    <property type="component" value="Unassembled WGS sequence"/>
</dbReference>
<reference evidence="3 4" key="1">
    <citation type="submission" date="2016-10" db="EMBL/GenBank/DDBJ databases">
        <authorList>
            <person name="de Groot N.N."/>
        </authorList>
    </citation>
    <scope>NUCLEOTIDE SEQUENCE [LARGE SCALE GENOMIC DNA]</scope>
    <source>
        <strain evidence="3 4">JCM 11308</strain>
    </source>
</reference>
<dbReference type="PANTHER" id="PTHR30023">
    <property type="entry name" value="D-ALANYL-D-ALANINE CARBOXYPEPTIDASE"/>
    <property type="match status" value="1"/>
</dbReference>
<keyword evidence="3" id="KW-0645">Protease</keyword>
<dbReference type="InterPro" id="IPR000667">
    <property type="entry name" value="Peptidase_S13"/>
</dbReference>
<evidence type="ECO:0000313" key="3">
    <source>
        <dbReference type="EMBL" id="SDC63647.1"/>
    </source>
</evidence>
<dbReference type="STRING" id="168276.SAMN05444580_101454"/>
<dbReference type="InterPro" id="IPR012338">
    <property type="entry name" value="Beta-lactam/transpept-like"/>
</dbReference>
<keyword evidence="4" id="KW-1185">Reference proteome</keyword>
<dbReference type="Pfam" id="PF02113">
    <property type="entry name" value="Peptidase_S13"/>
    <property type="match status" value="2"/>
</dbReference>
<accession>A0A1G6N8E2</accession>
<dbReference type="SUPFAM" id="SSF56601">
    <property type="entry name" value="beta-lactamase/transpeptidase-like"/>
    <property type="match status" value="1"/>
</dbReference>
<organism evidence="3 4">
    <name type="scientific">Rhodococcus tukisamuensis</name>
    <dbReference type="NCBI Taxonomy" id="168276"/>
    <lineage>
        <taxon>Bacteria</taxon>
        <taxon>Bacillati</taxon>
        <taxon>Actinomycetota</taxon>
        <taxon>Actinomycetes</taxon>
        <taxon>Mycobacteriales</taxon>
        <taxon>Nocardiaceae</taxon>
        <taxon>Rhodococcus</taxon>
    </lineage>
</organism>
<dbReference type="AlphaFoldDB" id="A0A1G6N8E2"/>
<dbReference type="GO" id="GO:0006508">
    <property type="term" value="P:proteolysis"/>
    <property type="evidence" value="ECO:0007669"/>
    <property type="project" value="InterPro"/>
</dbReference>
<keyword evidence="2" id="KW-0378">Hydrolase</keyword>
<gene>
    <name evidence="3" type="ORF">SAMN05444580_101454</name>
</gene>
<dbReference type="GO" id="GO:0000270">
    <property type="term" value="P:peptidoglycan metabolic process"/>
    <property type="evidence" value="ECO:0007669"/>
    <property type="project" value="TreeGrafter"/>
</dbReference>
<dbReference type="PRINTS" id="PR00922">
    <property type="entry name" value="DADACBPTASE3"/>
</dbReference>
<keyword evidence="3" id="KW-0121">Carboxypeptidase</keyword>
<evidence type="ECO:0000313" key="4">
    <source>
        <dbReference type="Proteomes" id="UP000199417"/>
    </source>
</evidence>
<sequence>MAKAGAKDRKMGSLAAQRRKRVRILLIAVLVAALGATGTVLAVTRPDLGLSADATTTATNPAPPPVLPTPQVAPVPDDAPMPTPAGLAAALAPGLANPDLGTFTGVVSDAATGAVLWSQGPDAPMVPASTTKVLTATAALLALGPEHRVATRVVRGETPGQIVLVGGGDPTMTAQPAGQPGFYPGAARLDDLAAQVRNSGVVVDSVVVDNGAYAGPALAQGWFPADVGAGYIAPMEPVMLDGGRLRPLEDESPRSATPALDTGRLLAAALGADPAAVTVGTAPSGAAPLASVESAPLRDRLGQMMGHSDNVLAEAVGREIAMKAGMEPSFGGAVAAISQTLVAGGFDVGGLTLHDASGLSVDDRIPARLLDRALTAAAGDSAPKLRPLLDYLPVAGATGTLSDRYASGDRNGAGWVRAKTGTLSAASALAGYVTDVGNRVLTFSLMSNDRPPQVSRPALDALASTLRSCGCQ</sequence>
<proteinExistence type="inferred from homology"/>
<dbReference type="NCBIfam" id="TIGR00666">
    <property type="entry name" value="PBP4"/>
    <property type="match status" value="1"/>
</dbReference>
<evidence type="ECO:0000256" key="1">
    <source>
        <dbReference type="ARBA" id="ARBA00006096"/>
    </source>
</evidence>
<name>A0A1G6N8E2_9NOCA</name>
<dbReference type="Gene3D" id="3.40.710.10">
    <property type="entry name" value="DD-peptidase/beta-lactamase superfamily"/>
    <property type="match status" value="2"/>
</dbReference>
<dbReference type="Gene3D" id="3.50.80.20">
    <property type="entry name" value="D-Ala-D-Ala carboxypeptidase C, peptidase S13"/>
    <property type="match status" value="1"/>
</dbReference>
<dbReference type="PANTHER" id="PTHR30023:SF0">
    <property type="entry name" value="PENICILLIN-SENSITIVE CARBOXYPEPTIDASE A"/>
    <property type="match status" value="1"/>
</dbReference>
<protein>
    <submittedName>
        <fullName evidence="3">D-alanyl-D-alanine carboxypeptidase / D-alanyl-D-alanine-endopeptidase (Penicillin-binding protein 4)</fullName>
    </submittedName>
</protein>
<dbReference type="EMBL" id="FNAB01000001">
    <property type="protein sequence ID" value="SDC63647.1"/>
    <property type="molecule type" value="Genomic_DNA"/>
</dbReference>
<evidence type="ECO:0000256" key="2">
    <source>
        <dbReference type="ARBA" id="ARBA00022801"/>
    </source>
</evidence>